<evidence type="ECO:0000313" key="5">
    <source>
        <dbReference type="Proteomes" id="UP000012063"/>
    </source>
</evidence>
<dbReference type="eggNOG" id="COG2301">
    <property type="taxonomic scope" value="Bacteria"/>
</dbReference>
<evidence type="ECO:0000256" key="3">
    <source>
        <dbReference type="ARBA" id="ARBA00022842"/>
    </source>
</evidence>
<dbReference type="PANTHER" id="PTHR32308:SF10">
    <property type="entry name" value="CITRATE LYASE SUBUNIT BETA"/>
    <property type="match status" value="1"/>
</dbReference>
<dbReference type="GO" id="GO:0008815">
    <property type="term" value="F:citrate (pro-3S)-lyase activity"/>
    <property type="evidence" value="ECO:0007669"/>
    <property type="project" value="UniProtKB-EC"/>
</dbReference>
<dbReference type="Pfam" id="PF15617">
    <property type="entry name" value="C-C_Bond_Lyase"/>
    <property type="match status" value="1"/>
</dbReference>
<dbReference type="InterPro" id="IPR015813">
    <property type="entry name" value="Pyrv/PenolPyrv_kinase-like_dom"/>
</dbReference>
<keyword evidence="3" id="KW-0460">Magnesium</keyword>
<dbReference type="GO" id="GO:0000287">
    <property type="term" value="F:magnesium ion binding"/>
    <property type="evidence" value="ECO:0007669"/>
    <property type="project" value="TreeGrafter"/>
</dbReference>
<dbReference type="InterPro" id="IPR040442">
    <property type="entry name" value="Pyrv_kinase-like_dom_sf"/>
</dbReference>
<dbReference type="Gene3D" id="3.20.20.60">
    <property type="entry name" value="Phosphoenolpyruvate-binding domains"/>
    <property type="match status" value="1"/>
</dbReference>
<protein>
    <submittedName>
        <fullName evidence="4">Citrate lyase beta chain</fullName>
        <ecNumber evidence="4">4.1.3.6</ecNumber>
    </submittedName>
</protein>
<keyword evidence="4" id="KW-0456">Lyase</keyword>
<sequence length="220" mass="25826">MRHHLYNPDFKFVKEPAQFDKNSSKKLLQFCLGATLYTPGTKDLKEKLINENKLAGLTSLVLDCEDSISESDLHEAEENIISILEYTANMLDKGKLDKSDLPLLFIRVRNIDHFKQFSKKFSKQHLEIITGFNFPKFDTRNAKEYLNQLENLNNKYNKKLYGMPILESKELAYKEKRIHNLVNLKDIIQPYKKFILNIRVGATDFSSRFFFKKGDKFFDL</sequence>
<dbReference type="RefSeq" id="WP_005490423.1">
    <property type="nucleotide sequence ID" value="NZ_CAUI01000023.1"/>
</dbReference>
<proteinExistence type="predicted"/>
<organism evidence="4 5">
    <name type="scientific">Halanaerobium saccharolyticum subsp. saccharolyticum DSM 6643</name>
    <dbReference type="NCBI Taxonomy" id="1293054"/>
    <lineage>
        <taxon>Bacteria</taxon>
        <taxon>Bacillati</taxon>
        <taxon>Bacillota</taxon>
        <taxon>Clostridia</taxon>
        <taxon>Halanaerobiales</taxon>
        <taxon>Halanaerobiaceae</taxon>
        <taxon>Halanaerobium</taxon>
    </lineage>
</organism>
<dbReference type="SUPFAM" id="SSF51621">
    <property type="entry name" value="Phosphoenolpyruvate/pyruvate domain"/>
    <property type="match status" value="1"/>
</dbReference>
<evidence type="ECO:0000256" key="1">
    <source>
        <dbReference type="ARBA" id="ARBA00001946"/>
    </source>
</evidence>
<comment type="cofactor">
    <cofactor evidence="1">
        <name>Mg(2+)</name>
        <dbReference type="ChEBI" id="CHEBI:18420"/>
    </cofactor>
</comment>
<dbReference type="Proteomes" id="UP000012063">
    <property type="component" value="Unassembled WGS sequence"/>
</dbReference>
<keyword evidence="5" id="KW-1185">Reference proteome</keyword>
<reference evidence="5" key="1">
    <citation type="journal article" date="2013" name="Genome Announc.">
        <title>Genome Sequence of Halanaerobium saccharolyticum subsp. saccharolyticum Strain DSM 6643T, a Halophilic Hydrogen-Producing Bacterium.</title>
        <authorList>
            <person name="Kivisto A."/>
            <person name="Larjo A."/>
            <person name="Ciranna A."/>
            <person name="Santala V."/>
            <person name="Roos C."/>
            <person name="Karp M."/>
        </authorList>
    </citation>
    <scope>NUCLEOTIDE SEQUENCE [LARGE SCALE GENOMIC DNA]</scope>
    <source>
        <strain evidence="5">DSM 6643</strain>
    </source>
</reference>
<dbReference type="EC" id="4.1.3.6" evidence="4"/>
<dbReference type="EMBL" id="CAUI01000023">
    <property type="protein sequence ID" value="CCU81096.1"/>
    <property type="molecule type" value="Genomic_DNA"/>
</dbReference>
<gene>
    <name evidence="4" type="ORF">HSACCH_02579</name>
</gene>
<dbReference type="InterPro" id="IPR039480">
    <property type="entry name" value="C-C_Bond_Lyase-like"/>
</dbReference>
<dbReference type="InParanoid" id="M5E418"/>
<evidence type="ECO:0000256" key="2">
    <source>
        <dbReference type="ARBA" id="ARBA00022723"/>
    </source>
</evidence>
<keyword evidence="2" id="KW-0479">Metal-binding</keyword>
<dbReference type="STRING" id="1293054.HSACCH_02579"/>
<evidence type="ECO:0000313" key="4">
    <source>
        <dbReference type="EMBL" id="CCU81096.1"/>
    </source>
</evidence>
<name>M5E418_9FIRM</name>
<dbReference type="AlphaFoldDB" id="M5E418"/>
<accession>M5E418</accession>
<dbReference type="GO" id="GO:0006107">
    <property type="term" value="P:oxaloacetate metabolic process"/>
    <property type="evidence" value="ECO:0007669"/>
    <property type="project" value="TreeGrafter"/>
</dbReference>
<comment type="caution">
    <text evidence="4">The sequence shown here is derived from an EMBL/GenBank/DDBJ whole genome shotgun (WGS) entry which is preliminary data.</text>
</comment>
<dbReference type="PANTHER" id="PTHR32308">
    <property type="entry name" value="LYASE BETA SUBUNIT, PUTATIVE (AFU_ORTHOLOGUE AFUA_4G13030)-RELATED"/>
    <property type="match status" value="1"/>
</dbReference>